<comment type="caution">
    <text evidence="1">The sequence shown here is derived from an EMBL/GenBank/DDBJ whole genome shotgun (WGS) entry which is preliminary data.</text>
</comment>
<reference evidence="3 4" key="1">
    <citation type="submission" date="2016-01" db="EMBL/GenBank/DDBJ databases">
        <title>Genome Sequences of Twelve Sporeforming Bacillus Species Isolated from Foods.</title>
        <authorList>
            <person name="Berendsen E.M."/>
            <person name="Wells-Bennik M.H."/>
            <person name="Krawcyk A.O."/>
            <person name="De Jong A."/>
            <person name="Holsappel S."/>
            <person name="Eijlander R.T."/>
            <person name="Kuipers O.P."/>
        </authorList>
    </citation>
    <scope>NUCLEOTIDE SEQUENCE [LARGE SCALE GENOMIC DNA]</scope>
    <source>
        <strain evidence="1 3">B4098</strain>
        <strain evidence="2 4">B4099</strain>
    </source>
</reference>
<dbReference type="Proteomes" id="UP000075288">
    <property type="component" value="Unassembled WGS sequence"/>
</dbReference>
<name>A0A150K4T2_HEYCO</name>
<accession>A0A150K4T2</accession>
<sequence length="38" mass="4348">MRGVGKVKIKVGSWNMLTLQDKLSILKAISRRNKRGHQ</sequence>
<evidence type="ECO:0000313" key="4">
    <source>
        <dbReference type="Proteomes" id="UP000075304"/>
    </source>
</evidence>
<proteinExistence type="predicted"/>
<evidence type="ECO:0000313" key="1">
    <source>
        <dbReference type="EMBL" id="KYC64446.1"/>
    </source>
</evidence>
<dbReference type="Proteomes" id="UP000075304">
    <property type="component" value="Unassembled WGS sequence"/>
</dbReference>
<dbReference type="EMBL" id="LQYI01000090">
    <property type="protein sequence ID" value="KYC65332.1"/>
    <property type="molecule type" value="Genomic_DNA"/>
</dbReference>
<dbReference type="PATRIC" id="fig|1398.25.peg.357"/>
<gene>
    <name evidence="1" type="ORF">B4098_3154</name>
    <name evidence="2" type="ORF">B4099_3341</name>
</gene>
<organism evidence="1 3">
    <name type="scientific">Heyndrickxia coagulans</name>
    <name type="common">Weizmannia coagulans</name>
    <dbReference type="NCBI Taxonomy" id="1398"/>
    <lineage>
        <taxon>Bacteria</taxon>
        <taxon>Bacillati</taxon>
        <taxon>Bacillota</taxon>
        <taxon>Bacilli</taxon>
        <taxon>Bacillales</taxon>
        <taxon>Bacillaceae</taxon>
        <taxon>Heyndrickxia</taxon>
    </lineage>
</organism>
<evidence type="ECO:0000313" key="2">
    <source>
        <dbReference type="EMBL" id="KYC65332.1"/>
    </source>
</evidence>
<dbReference type="EMBL" id="LQYG01000027">
    <property type="protein sequence ID" value="KYC64446.1"/>
    <property type="molecule type" value="Genomic_DNA"/>
</dbReference>
<protein>
    <submittedName>
        <fullName evidence="1">Uncharacterized protein</fullName>
    </submittedName>
</protein>
<dbReference type="AlphaFoldDB" id="A0A150K4T2"/>
<evidence type="ECO:0000313" key="3">
    <source>
        <dbReference type="Proteomes" id="UP000075288"/>
    </source>
</evidence>